<feature type="domain" description="DALR anticodon binding" evidence="11">
    <location>
        <begin position="572"/>
        <end position="689"/>
    </location>
</feature>
<feature type="domain" description="Arginyl tRNA synthetase N-terminal" evidence="12">
    <location>
        <begin position="105"/>
        <end position="200"/>
    </location>
</feature>
<dbReference type="SUPFAM" id="SSF55190">
    <property type="entry name" value="Arginyl-tRNA synthetase (ArgRS), N-terminal 'additional' domain"/>
    <property type="match status" value="1"/>
</dbReference>
<evidence type="ECO:0000259" key="12">
    <source>
        <dbReference type="SMART" id="SM01016"/>
    </source>
</evidence>
<dbReference type="GO" id="GO:0005524">
    <property type="term" value="F:ATP binding"/>
    <property type="evidence" value="ECO:0007669"/>
    <property type="project" value="UniProtKB-KW"/>
</dbReference>
<dbReference type="InterPro" id="IPR014729">
    <property type="entry name" value="Rossmann-like_a/b/a_fold"/>
</dbReference>
<dbReference type="PRINTS" id="PR01038">
    <property type="entry name" value="TRNASYNTHARG"/>
</dbReference>
<evidence type="ECO:0000313" key="13">
    <source>
        <dbReference type="EMBL" id="CAD9711224.1"/>
    </source>
</evidence>
<comment type="similarity">
    <text evidence="1 10">Belongs to the class-I aminoacyl-tRNA synthetase family.</text>
</comment>
<dbReference type="SMART" id="SM01016">
    <property type="entry name" value="Arg_tRNA_synt_N"/>
    <property type="match status" value="1"/>
</dbReference>
<organism evidence="14 15">
    <name type="scientific">Chloropicon primus</name>
    <dbReference type="NCBI Taxonomy" id="1764295"/>
    <lineage>
        <taxon>Eukaryota</taxon>
        <taxon>Viridiplantae</taxon>
        <taxon>Chlorophyta</taxon>
        <taxon>Chloropicophyceae</taxon>
        <taxon>Chloropicales</taxon>
        <taxon>Chloropicaceae</taxon>
        <taxon>Chloropicon</taxon>
    </lineage>
</organism>
<dbReference type="Pfam" id="PF00750">
    <property type="entry name" value="tRNA-synt_1d"/>
    <property type="match status" value="1"/>
</dbReference>
<dbReference type="Proteomes" id="UP000316726">
    <property type="component" value="Chromosome 2"/>
</dbReference>
<dbReference type="FunFam" id="3.30.1360.70:FF:000002">
    <property type="entry name" value="arginine--tRNA ligase, cytoplasmic"/>
    <property type="match status" value="1"/>
</dbReference>
<dbReference type="EMBL" id="CP031035">
    <property type="protein sequence ID" value="QDZ19277.1"/>
    <property type="molecule type" value="Genomic_DNA"/>
</dbReference>
<evidence type="ECO:0000259" key="11">
    <source>
        <dbReference type="SMART" id="SM00836"/>
    </source>
</evidence>
<evidence type="ECO:0000313" key="15">
    <source>
        <dbReference type="Proteomes" id="UP000316726"/>
    </source>
</evidence>
<evidence type="ECO:0000256" key="2">
    <source>
        <dbReference type="ARBA" id="ARBA00012837"/>
    </source>
</evidence>
<keyword evidence="5 10" id="KW-0067">ATP-binding</keyword>
<dbReference type="SUPFAM" id="SSF52374">
    <property type="entry name" value="Nucleotidylyl transferase"/>
    <property type="match status" value="1"/>
</dbReference>
<proteinExistence type="inferred from homology"/>
<dbReference type="InterPro" id="IPR009080">
    <property type="entry name" value="tRNAsynth_Ia_anticodon-bd"/>
</dbReference>
<accession>A0A5B8MFW6</accession>
<evidence type="ECO:0000256" key="8">
    <source>
        <dbReference type="ARBA" id="ARBA00033033"/>
    </source>
</evidence>
<reference evidence="13" key="2">
    <citation type="submission" date="2021-01" db="EMBL/GenBank/DDBJ databases">
        <authorList>
            <person name="Corre E."/>
            <person name="Pelletier E."/>
            <person name="Niang G."/>
            <person name="Scheremetjew M."/>
            <person name="Finn R."/>
            <person name="Kale V."/>
            <person name="Holt S."/>
            <person name="Cochrane G."/>
            <person name="Meng A."/>
            <person name="Brown T."/>
            <person name="Cohen L."/>
        </authorList>
    </citation>
    <scope>NUCLEOTIDE SEQUENCE</scope>
    <source>
        <strain evidence="13">CCMP1205</strain>
    </source>
</reference>
<dbReference type="GO" id="GO:0005737">
    <property type="term" value="C:cytoplasm"/>
    <property type="evidence" value="ECO:0007669"/>
    <property type="project" value="InterPro"/>
</dbReference>
<evidence type="ECO:0000256" key="5">
    <source>
        <dbReference type="ARBA" id="ARBA00022840"/>
    </source>
</evidence>
<dbReference type="HAMAP" id="MF_00123">
    <property type="entry name" value="Arg_tRNA_synth"/>
    <property type="match status" value="1"/>
</dbReference>
<dbReference type="FunFam" id="1.10.730.10:FF:000006">
    <property type="entry name" value="Arginyl-tRNA synthetase 2, mitochondrial"/>
    <property type="match status" value="1"/>
</dbReference>
<dbReference type="EMBL" id="HBHL01000107">
    <property type="protein sequence ID" value="CAD9711224.1"/>
    <property type="molecule type" value="Transcribed_RNA"/>
</dbReference>
<dbReference type="EC" id="6.1.1.19" evidence="2"/>
<dbReference type="PANTHER" id="PTHR11956">
    <property type="entry name" value="ARGINYL-TRNA SYNTHETASE"/>
    <property type="match status" value="1"/>
</dbReference>
<dbReference type="OrthoDB" id="68056at2759"/>
<evidence type="ECO:0000256" key="9">
    <source>
        <dbReference type="ARBA" id="ARBA00049339"/>
    </source>
</evidence>
<dbReference type="InterPro" id="IPR008909">
    <property type="entry name" value="DALR_anticod-bd"/>
</dbReference>
<name>A0A5B8MFW6_9CHLO</name>
<dbReference type="InterPro" id="IPR005148">
    <property type="entry name" value="Arg-tRNA-synth_N"/>
</dbReference>
<dbReference type="Gene3D" id="3.30.1360.70">
    <property type="entry name" value="Arginyl tRNA synthetase N-terminal domain"/>
    <property type="match status" value="1"/>
</dbReference>
<keyword evidence="6 10" id="KW-0648">Protein biosynthesis</keyword>
<dbReference type="Gene3D" id="3.40.50.620">
    <property type="entry name" value="HUPs"/>
    <property type="match status" value="1"/>
</dbReference>
<dbReference type="GO" id="GO:0006420">
    <property type="term" value="P:arginyl-tRNA aminoacylation"/>
    <property type="evidence" value="ECO:0007669"/>
    <property type="project" value="InterPro"/>
</dbReference>
<dbReference type="InterPro" id="IPR001412">
    <property type="entry name" value="aa-tRNA-synth_I_CS"/>
</dbReference>
<dbReference type="GO" id="GO:0009791">
    <property type="term" value="P:post-embryonic development"/>
    <property type="evidence" value="ECO:0007669"/>
    <property type="project" value="UniProtKB-ARBA"/>
</dbReference>
<dbReference type="Pfam" id="PF03485">
    <property type="entry name" value="Arg_tRNA_synt_N"/>
    <property type="match status" value="1"/>
</dbReference>
<evidence type="ECO:0000256" key="4">
    <source>
        <dbReference type="ARBA" id="ARBA00022741"/>
    </source>
</evidence>
<keyword evidence="4 10" id="KW-0547">Nucleotide-binding</keyword>
<dbReference type="GO" id="GO:0048608">
    <property type="term" value="P:reproductive structure development"/>
    <property type="evidence" value="ECO:0007669"/>
    <property type="project" value="UniProtKB-ARBA"/>
</dbReference>
<dbReference type="InterPro" id="IPR036695">
    <property type="entry name" value="Arg-tRNA-synth_N_sf"/>
</dbReference>
<dbReference type="PANTHER" id="PTHR11956:SF5">
    <property type="entry name" value="ARGININE--TRNA LIGASE, CYTOPLASMIC"/>
    <property type="match status" value="1"/>
</dbReference>
<dbReference type="FunFam" id="3.40.50.620:FF:000096">
    <property type="entry name" value="Arginine--tRNA ligase chloroplastic/mitochondrial"/>
    <property type="match status" value="1"/>
</dbReference>
<sequence>MERRFTCPRRFTSLFGGEMGRRVTRSMCGTATTTGTRPRKTLVRQATLSPRGPRAAAAAGLLPWERSFLLGRLRGGDLRAFAVTSSRLASSATDGGTERVLGAKKELESLLASALAAAFPSEGDEAQWGRDVLVAPTANPKFACDYQCNNAMPLFAKVKGREGGPGNPRAVAEAIMASIPPNEILEDVSVAGPGFLNLRLKDAFLERRVGTLFAGEAAVDAWAPEPCCARAVLDFSSPNVAKEMHVGHLRSTIIGDTLARALEFTGVEVKRLNHVGDWGTQFGMLIQHMEEEGVPFDASVGDLQQLYKDSKARFDAEGDFKKRAQQAVVKLQSGSEESLGRWGKICDASRKEFNKIYDRLDIEIEERGESFYNPLLKDLVEELRGSGVAELSDGAICIFVGGSEAPPLIIQKSDGGFGYATTDLAALRQRLTDESADWIIYVTDSGQSQHFKGVFSAARKCGWITDEASSYPKVDHVGFGLVLGEDGKRLRTRSGDVIKLADLLDEAVSRCKEQLVQREYEFAEDEEKLEEIAQQMGYSAIKYADLKQNKSSNYEFSFDRMLDLKGNTAVYLQYAHARVCSILSKARVANPGSDAGDASKIRVTCEPERALLSTICQFPEAVESTVEDLAPNRLCDYLYGLTSKFTDFYSECKVIGSEEEASRILMCEATLKVMRKCFAILGMEPLERI</sequence>
<dbReference type="SMART" id="SM00836">
    <property type="entry name" value="DALR_1"/>
    <property type="match status" value="1"/>
</dbReference>
<evidence type="ECO:0000256" key="3">
    <source>
        <dbReference type="ARBA" id="ARBA00022598"/>
    </source>
</evidence>
<evidence type="ECO:0000256" key="7">
    <source>
        <dbReference type="ARBA" id="ARBA00023146"/>
    </source>
</evidence>
<dbReference type="CDD" id="cd00671">
    <property type="entry name" value="ArgRS_core"/>
    <property type="match status" value="1"/>
</dbReference>
<dbReference type="Pfam" id="PF05746">
    <property type="entry name" value="DALR_1"/>
    <property type="match status" value="1"/>
</dbReference>
<evidence type="ECO:0000313" key="14">
    <source>
        <dbReference type="EMBL" id="QDZ19277.1"/>
    </source>
</evidence>
<keyword evidence="7 10" id="KW-0030">Aminoacyl-tRNA synthetase</keyword>
<dbReference type="GO" id="GO:0004814">
    <property type="term" value="F:arginine-tRNA ligase activity"/>
    <property type="evidence" value="ECO:0007669"/>
    <property type="project" value="UniProtKB-EC"/>
</dbReference>
<comment type="catalytic activity">
    <reaction evidence="9">
        <text>tRNA(Arg) + L-arginine + ATP = L-arginyl-tRNA(Arg) + AMP + diphosphate</text>
        <dbReference type="Rhea" id="RHEA:20301"/>
        <dbReference type="Rhea" id="RHEA-COMP:9658"/>
        <dbReference type="Rhea" id="RHEA-COMP:9673"/>
        <dbReference type="ChEBI" id="CHEBI:30616"/>
        <dbReference type="ChEBI" id="CHEBI:32682"/>
        <dbReference type="ChEBI" id="CHEBI:33019"/>
        <dbReference type="ChEBI" id="CHEBI:78442"/>
        <dbReference type="ChEBI" id="CHEBI:78513"/>
        <dbReference type="ChEBI" id="CHEBI:456215"/>
        <dbReference type="EC" id="6.1.1.19"/>
    </reaction>
</comment>
<evidence type="ECO:0000256" key="10">
    <source>
        <dbReference type="RuleBase" id="RU363038"/>
    </source>
</evidence>
<evidence type="ECO:0000256" key="1">
    <source>
        <dbReference type="ARBA" id="ARBA00005594"/>
    </source>
</evidence>
<dbReference type="PROSITE" id="PS00178">
    <property type="entry name" value="AA_TRNA_LIGASE_I"/>
    <property type="match status" value="1"/>
</dbReference>
<evidence type="ECO:0000256" key="6">
    <source>
        <dbReference type="ARBA" id="ARBA00022917"/>
    </source>
</evidence>
<reference evidence="14 15" key="1">
    <citation type="submission" date="2018-07" db="EMBL/GenBank/DDBJ databases">
        <title>The complete nuclear genome of the prasinophyte Chloropicon primus (CCMP1205).</title>
        <authorList>
            <person name="Pombert J.-F."/>
            <person name="Otis C."/>
            <person name="Turmel M."/>
            <person name="Lemieux C."/>
        </authorList>
    </citation>
    <scope>NUCLEOTIDE SEQUENCE [LARGE SCALE GENOMIC DNA]</scope>
    <source>
        <strain evidence="14 15">CCMP1205</strain>
    </source>
</reference>
<dbReference type="AlphaFoldDB" id="A0A5B8MFW6"/>
<gene>
    <name evidence="14" type="ORF">A3770_02p17950</name>
    <name evidence="13" type="ORF">CPRI1469_LOCUS63</name>
</gene>
<dbReference type="STRING" id="1764295.A0A5B8MFW6"/>
<keyword evidence="15" id="KW-1185">Reference proteome</keyword>
<dbReference type="SUPFAM" id="SSF47323">
    <property type="entry name" value="Anticodon-binding domain of a subclass of class I aminoacyl-tRNA synthetases"/>
    <property type="match status" value="1"/>
</dbReference>
<dbReference type="Gene3D" id="1.10.730.10">
    <property type="entry name" value="Isoleucyl-tRNA Synthetase, Domain 1"/>
    <property type="match status" value="1"/>
</dbReference>
<dbReference type="NCBIfam" id="TIGR00456">
    <property type="entry name" value="argS"/>
    <property type="match status" value="1"/>
</dbReference>
<protein>
    <recommendedName>
        <fullName evidence="2">arginine--tRNA ligase</fullName>
        <ecNumber evidence="2">6.1.1.19</ecNumber>
    </recommendedName>
    <alternativeName>
        <fullName evidence="8">Arginyl-tRNA synthetase</fullName>
    </alternativeName>
</protein>
<dbReference type="InterPro" id="IPR035684">
    <property type="entry name" value="ArgRS_core"/>
</dbReference>
<dbReference type="InterPro" id="IPR001278">
    <property type="entry name" value="Arg-tRNA-ligase"/>
</dbReference>
<keyword evidence="3 10" id="KW-0436">Ligase</keyword>